<evidence type="ECO:0008006" key="2">
    <source>
        <dbReference type="Google" id="ProtNLM"/>
    </source>
</evidence>
<sequence length="49" mass="5427">MLQVSGPAMGKDFFDREKEVEEIVQSLGKDNVLLVAPRRYGKTSVMGTV</sequence>
<proteinExistence type="predicted"/>
<dbReference type="PANTHER" id="PTHR34301:SF8">
    <property type="entry name" value="ATPASE DOMAIN-CONTAINING PROTEIN"/>
    <property type="match status" value="1"/>
</dbReference>
<name>A0A7G9YTV0_9EURY</name>
<dbReference type="EMBL" id="MT631469">
    <property type="protein sequence ID" value="QNO51434.1"/>
    <property type="molecule type" value="Genomic_DNA"/>
</dbReference>
<accession>A0A7G9YTV0</accession>
<dbReference type="Gene3D" id="3.40.50.300">
    <property type="entry name" value="P-loop containing nucleotide triphosphate hydrolases"/>
    <property type="match status" value="1"/>
</dbReference>
<protein>
    <recommendedName>
        <fullName evidence="2">ATPase domain-containing protein</fullName>
    </recommendedName>
</protein>
<gene>
    <name evidence="1" type="ORF">PFCPEAIJ_00036</name>
</gene>
<organism evidence="1">
    <name type="scientific">Candidatus Methanophagaceae archaeon ANME-1 ERB6</name>
    <dbReference type="NCBI Taxonomy" id="2759912"/>
    <lineage>
        <taxon>Archaea</taxon>
        <taxon>Methanobacteriati</taxon>
        <taxon>Methanobacteriota</taxon>
        <taxon>Stenosarchaea group</taxon>
        <taxon>Methanomicrobia</taxon>
        <taxon>Candidatus Methanophagales</taxon>
        <taxon>Candidatus Methanophagaceae</taxon>
    </lineage>
</organism>
<dbReference type="AlphaFoldDB" id="A0A7G9YTV0"/>
<dbReference type="InterPro" id="IPR027417">
    <property type="entry name" value="P-loop_NTPase"/>
</dbReference>
<dbReference type="PANTHER" id="PTHR34301">
    <property type="entry name" value="DNA-BINDING PROTEIN-RELATED"/>
    <property type="match status" value="1"/>
</dbReference>
<evidence type="ECO:0000313" key="1">
    <source>
        <dbReference type="EMBL" id="QNO51434.1"/>
    </source>
</evidence>
<dbReference type="SUPFAM" id="SSF52540">
    <property type="entry name" value="P-loop containing nucleoside triphosphate hydrolases"/>
    <property type="match status" value="1"/>
</dbReference>
<reference evidence="1" key="1">
    <citation type="submission" date="2020-06" db="EMBL/GenBank/DDBJ databases">
        <title>Unique genomic features of the anaerobic methanotrophic archaea.</title>
        <authorList>
            <person name="Chadwick G.L."/>
            <person name="Skennerton C.T."/>
            <person name="Laso-Perez R."/>
            <person name="Leu A.O."/>
            <person name="Speth D.R."/>
            <person name="Yu H."/>
            <person name="Morgan-Lang C."/>
            <person name="Hatzenpichler R."/>
            <person name="Goudeau D."/>
            <person name="Malmstrom R."/>
            <person name="Brazelton W.J."/>
            <person name="Woyke T."/>
            <person name="Hallam S.J."/>
            <person name="Tyson G.W."/>
            <person name="Wegener G."/>
            <person name="Boetius A."/>
            <person name="Orphan V."/>
        </authorList>
    </citation>
    <scope>NUCLEOTIDE SEQUENCE</scope>
</reference>